<accession>A0ABN2JMU9</accession>
<gene>
    <name evidence="1" type="ORF">GCM10009680_86820</name>
</gene>
<dbReference type="Pfam" id="PF08798">
    <property type="entry name" value="CRISPR_assoc"/>
    <property type="match status" value="1"/>
</dbReference>
<dbReference type="Gene3D" id="3.30.70.1200">
    <property type="entry name" value="Crispr-associated protein, domain 1"/>
    <property type="match status" value="1"/>
</dbReference>
<dbReference type="InterPro" id="IPR010179">
    <property type="entry name" value="CRISPR-assoc_prot_Cse3"/>
</dbReference>
<comment type="caution">
    <text evidence="1">The sequence shown here is derived from an EMBL/GenBank/DDBJ whole genome shotgun (WGS) entry which is preliminary data.</text>
</comment>
<reference evidence="1 2" key="1">
    <citation type="journal article" date="2019" name="Int. J. Syst. Evol. Microbiol.">
        <title>The Global Catalogue of Microorganisms (GCM) 10K type strain sequencing project: providing services to taxonomists for standard genome sequencing and annotation.</title>
        <authorList>
            <consortium name="The Broad Institute Genomics Platform"/>
            <consortium name="The Broad Institute Genome Sequencing Center for Infectious Disease"/>
            <person name="Wu L."/>
            <person name="Ma J."/>
        </authorList>
    </citation>
    <scope>NUCLEOTIDE SEQUENCE [LARGE SCALE GENOMIC DNA]</scope>
    <source>
        <strain evidence="1 2">JCM 13244</strain>
    </source>
</reference>
<keyword evidence="2" id="KW-1185">Reference proteome</keyword>
<dbReference type="CDD" id="cd09727">
    <property type="entry name" value="Cas6_I-E"/>
    <property type="match status" value="1"/>
</dbReference>
<name>A0ABN2JMU9_9ACTN</name>
<protein>
    <recommendedName>
        <fullName evidence="3">Type I-E CRISPR-associated protein Cas6/Cse3/CasE</fullName>
    </recommendedName>
</protein>
<dbReference type="SUPFAM" id="SSF117987">
    <property type="entry name" value="CRISPR-associated protein"/>
    <property type="match status" value="2"/>
</dbReference>
<dbReference type="RefSeq" id="WP_211121283.1">
    <property type="nucleotide sequence ID" value="NZ_BAAALR010000165.1"/>
</dbReference>
<dbReference type="SMART" id="SM01101">
    <property type="entry name" value="CRISPR_assoc"/>
    <property type="match status" value="1"/>
</dbReference>
<proteinExistence type="predicted"/>
<evidence type="ECO:0000313" key="2">
    <source>
        <dbReference type="Proteomes" id="UP001499947"/>
    </source>
</evidence>
<sequence>MPATLTRIILNRHHRRACNDLAYRPGLHKTMMRLLPHPDGPHPRKAGGLLFRLDPGLDPVLLVQTADTPHLAGLPDGYGDITTRDLTPILTGLTPHLPVRYRITAAPVVSRSADAVPHPVTGRLRGKLTPLTGPDAIAWWQRRAPAAGLHLTSLPAATPCPFPSPRPGPYERLTQFDGTATISEPALLDTAIREGIGRGKAYGAGLLTLTPG</sequence>
<organism evidence="1 2">
    <name type="scientific">Streptomyces yatensis</name>
    <dbReference type="NCBI Taxonomy" id="155177"/>
    <lineage>
        <taxon>Bacteria</taxon>
        <taxon>Bacillati</taxon>
        <taxon>Actinomycetota</taxon>
        <taxon>Actinomycetes</taxon>
        <taxon>Kitasatosporales</taxon>
        <taxon>Streptomycetaceae</taxon>
        <taxon>Streptomyces</taxon>
        <taxon>Streptomyces violaceusniger group</taxon>
    </lineage>
</organism>
<dbReference type="Gene3D" id="3.30.70.1210">
    <property type="entry name" value="Crispr-associated protein, domain 2"/>
    <property type="match status" value="1"/>
</dbReference>
<dbReference type="EMBL" id="BAAALR010000165">
    <property type="protein sequence ID" value="GAA1732943.1"/>
    <property type="molecule type" value="Genomic_DNA"/>
</dbReference>
<evidence type="ECO:0008006" key="3">
    <source>
        <dbReference type="Google" id="ProtNLM"/>
    </source>
</evidence>
<evidence type="ECO:0000313" key="1">
    <source>
        <dbReference type="EMBL" id="GAA1732943.1"/>
    </source>
</evidence>
<dbReference type="Proteomes" id="UP001499947">
    <property type="component" value="Unassembled WGS sequence"/>
</dbReference>